<reference evidence="1" key="1">
    <citation type="submission" date="2020-11" db="EMBL/GenBank/DDBJ databases">
        <authorList>
            <consortium name="DOE Joint Genome Institute"/>
            <person name="Ahrendt S."/>
            <person name="Riley R."/>
            <person name="Andreopoulos W."/>
            <person name="Labutti K."/>
            <person name="Pangilinan J."/>
            <person name="Ruiz-Duenas F.J."/>
            <person name="Barrasa J.M."/>
            <person name="Sanchez-Garcia M."/>
            <person name="Camarero S."/>
            <person name="Miyauchi S."/>
            <person name="Serrano A."/>
            <person name="Linde D."/>
            <person name="Babiker R."/>
            <person name="Drula E."/>
            <person name="Ayuso-Fernandez I."/>
            <person name="Pacheco R."/>
            <person name="Padilla G."/>
            <person name="Ferreira P."/>
            <person name="Barriuso J."/>
            <person name="Kellner H."/>
            <person name="Castanera R."/>
            <person name="Alfaro M."/>
            <person name="Ramirez L."/>
            <person name="Pisabarro A.G."/>
            <person name="Kuo A."/>
            <person name="Tritt A."/>
            <person name="Lipzen A."/>
            <person name="He G."/>
            <person name="Yan M."/>
            <person name="Ng V."/>
            <person name="Cullen D."/>
            <person name="Martin F."/>
            <person name="Rosso M.-N."/>
            <person name="Henrissat B."/>
            <person name="Hibbett D."/>
            <person name="Martinez A.T."/>
            <person name="Grigoriev I.V."/>
        </authorList>
    </citation>
    <scope>NUCLEOTIDE SEQUENCE</scope>
    <source>
        <strain evidence="1">AH 40177</strain>
    </source>
</reference>
<evidence type="ECO:0008006" key="3">
    <source>
        <dbReference type="Google" id="ProtNLM"/>
    </source>
</evidence>
<dbReference type="AlphaFoldDB" id="A0A9P5UBF8"/>
<organism evidence="1 2">
    <name type="scientific">Rhodocollybia butyracea</name>
    <dbReference type="NCBI Taxonomy" id="206335"/>
    <lineage>
        <taxon>Eukaryota</taxon>
        <taxon>Fungi</taxon>
        <taxon>Dikarya</taxon>
        <taxon>Basidiomycota</taxon>
        <taxon>Agaricomycotina</taxon>
        <taxon>Agaricomycetes</taxon>
        <taxon>Agaricomycetidae</taxon>
        <taxon>Agaricales</taxon>
        <taxon>Marasmiineae</taxon>
        <taxon>Omphalotaceae</taxon>
        <taxon>Rhodocollybia</taxon>
    </lineage>
</organism>
<dbReference type="InterPro" id="IPR011009">
    <property type="entry name" value="Kinase-like_dom_sf"/>
</dbReference>
<proteinExistence type="predicted"/>
<dbReference type="Gene3D" id="3.90.1200.10">
    <property type="match status" value="1"/>
</dbReference>
<comment type="caution">
    <text evidence="1">The sequence shown here is derived from an EMBL/GenBank/DDBJ whole genome shotgun (WGS) entry which is preliminary data.</text>
</comment>
<dbReference type="Proteomes" id="UP000772434">
    <property type="component" value="Unassembled WGS sequence"/>
</dbReference>
<protein>
    <recommendedName>
        <fullName evidence="3">Aminoglycoside phosphotransferase domain-containing protein</fullName>
    </recommendedName>
</protein>
<evidence type="ECO:0000313" key="2">
    <source>
        <dbReference type="Proteomes" id="UP000772434"/>
    </source>
</evidence>
<gene>
    <name evidence="1" type="ORF">BDP27DRAFT_1417506</name>
</gene>
<sequence length="180" mass="20055">MTTFLWRKSPGNVSTRPPYTQSQKFLVAWTLRGYIRQLLQASAPYSRCHIPGPMSDEPAVCHGAEFLFPLRPAGPFNSSQELVAHLDKSGECWDHTQPLVLTDCDLSVRNVIVGDDGSLWLVDWTRSAFYPPYFEYIATMGAAANDKAVHSWKKHIPIVTDRASVKELNFIGGWGPYGGG</sequence>
<accession>A0A9P5UBF8</accession>
<dbReference type="OrthoDB" id="4177236at2759"/>
<keyword evidence="2" id="KW-1185">Reference proteome</keyword>
<evidence type="ECO:0000313" key="1">
    <source>
        <dbReference type="EMBL" id="KAF9073039.1"/>
    </source>
</evidence>
<name>A0A9P5UBF8_9AGAR</name>
<dbReference type="SUPFAM" id="SSF56112">
    <property type="entry name" value="Protein kinase-like (PK-like)"/>
    <property type="match status" value="1"/>
</dbReference>
<dbReference type="EMBL" id="JADNRY010000020">
    <property type="protein sequence ID" value="KAF9073039.1"/>
    <property type="molecule type" value="Genomic_DNA"/>
</dbReference>